<dbReference type="PANTHER" id="PTHR23523">
    <property type="match status" value="1"/>
</dbReference>
<reference evidence="7 8" key="1">
    <citation type="submission" date="2018-11" db="EMBL/GenBank/DDBJ databases">
        <title>Sequencing the genomes of 1000 actinobacteria strains.</title>
        <authorList>
            <person name="Klenk H.-P."/>
        </authorList>
    </citation>
    <scope>NUCLEOTIDE SEQUENCE [LARGE SCALE GENOMIC DNA]</scope>
    <source>
        <strain evidence="7 8">DSM 14418</strain>
    </source>
</reference>
<evidence type="ECO:0000256" key="5">
    <source>
        <dbReference type="SAM" id="Phobius"/>
    </source>
</evidence>
<dbReference type="GO" id="GO:0005886">
    <property type="term" value="C:plasma membrane"/>
    <property type="evidence" value="ECO:0007669"/>
    <property type="project" value="UniProtKB-SubCell"/>
</dbReference>
<feature type="transmembrane region" description="Helical" evidence="5">
    <location>
        <begin position="12"/>
        <end position="32"/>
    </location>
</feature>
<dbReference type="SUPFAM" id="SSF103473">
    <property type="entry name" value="MFS general substrate transporter"/>
    <property type="match status" value="1"/>
</dbReference>
<protein>
    <submittedName>
        <fullName evidence="7">CP family cyanate transporter-like MFS transporter</fullName>
    </submittedName>
</protein>
<feature type="domain" description="Major facilitator superfamily (MFS) profile" evidence="6">
    <location>
        <begin position="13"/>
        <end position="398"/>
    </location>
</feature>
<comment type="caution">
    <text evidence="7">The sequence shown here is derived from an EMBL/GenBank/DDBJ whole genome shotgun (WGS) entry which is preliminary data.</text>
</comment>
<dbReference type="RefSeq" id="WP_246006028.1">
    <property type="nucleotide sequence ID" value="NZ_RKRA01000001.1"/>
</dbReference>
<comment type="subcellular location">
    <subcellularLocation>
        <location evidence="1">Cell membrane</location>
        <topology evidence="1">Multi-pass membrane protein</topology>
    </subcellularLocation>
</comment>
<evidence type="ECO:0000256" key="4">
    <source>
        <dbReference type="ARBA" id="ARBA00023136"/>
    </source>
</evidence>
<sequence length="407" mass="41164">MTSFPSARVRDALPWLVVVGIVLVAFNLRGPIVAPALVVGQIQDEVGLSTTVAGLITGLPVLFFALATPLATSLIRRVGPELAVVTGLLGVLLGTVVRSAGGAATVLIGTAIIGVAITVGNIVVPVIIRRDVPWRHASAVTGTYTAALNVGSMITSLGTAPLAAAVGWRWALLTWGGFAVVGTAFWLLLARRRRAAAGTASAEEPAQPAPGTVSRIGWWLVLAFAGQAFSYYAVTAWLPTLLADGPGLDPAAAGAISAIFQVAAVVGAFGVPVLAARARPWVPVAAVGLLWSALPVGLLAAPEAYVLWSFVGGVAQGGGFTAIFSIIARVTRTDRETASISARVQTGGYLAATLGPPVAGALYSATGGWTASLLVVLAATILYSAGGILAARLVPRRPGGGLGEVPG</sequence>
<feature type="transmembrane region" description="Helical" evidence="5">
    <location>
        <begin position="106"/>
        <end position="128"/>
    </location>
</feature>
<feature type="transmembrane region" description="Helical" evidence="5">
    <location>
        <begin position="140"/>
        <end position="164"/>
    </location>
</feature>
<keyword evidence="4 5" id="KW-0472">Membrane</keyword>
<dbReference type="InterPro" id="IPR052524">
    <property type="entry name" value="MFS_Cyanate_Porter"/>
</dbReference>
<feature type="transmembrane region" description="Helical" evidence="5">
    <location>
        <begin position="216"/>
        <end position="239"/>
    </location>
</feature>
<feature type="transmembrane region" description="Helical" evidence="5">
    <location>
        <begin position="170"/>
        <end position="189"/>
    </location>
</feature>
<gene>
    <name evidence="7" type="ORF">EDD32_1447</name>
</gene>
<dbReference type="EMBL" id="RKRA01000001">
    <property type="protein sequence ID" value="RPF26987.1"/>
    <property type="molecule type" value="Genomic_DNA"/>
</dbReference>
<dbReference type="Pfam" id="PF07690">
    <property type="entry name" value="MFS_1"/>
    <property type="match status" value="1"/>
</dbReference>
<dbReference type="PANTHER" id="PTHR23523:SF2">
    <property type="entry name" value="2-NITROIMIDAZOLE TRANSPORTER"/>
    <property type="match status" value="1"/>
</dbReference>
<dbReference type="InterPro" id="IPR036259">
    <property type="entry name" value="MFS_trans_sf"/>
</dbReference>
<name>A0A3N4Z342_9MICO</name>
<evidence type="ECO:0000256" key="1">
    <source>
        <dbReference type="ARBA" id="ARBA00004651"/>
    </source>
</evidence>
<proteinExistence type="predicted"/>
<evidence type="ECO:0000256" key="2">
    <source>
        <dbReference type="ARBA" id="ARBA00022692"/>
    </source>
</evidence>
<organism evidence="7 8">
    <name type="scientific">Georgenia muralis</name>
    <dbReference type="NCBI Taxonomy" id="154117"/>
    <lineage>
        <taxon>Bacteria</taxon>
        <taxon>Bacillati</taxon>
        <taxon>Actinomycetota</taxon>
        <taxon>Actinomycetes</taxon>
        <taxon>Micrococcales</taxon>
        <taxon>Bogoriellaceae</taxon>
        <taxon>Georgenia</taxon>
    </lineage>
</organism>
<dbReference type="GO" id="GO:0022857">
    <property type="term" value="F:transmembrane transporter activity"/>
    <property type="evidence" value="ECO:0007669"/>
    <property type="project" value="InterPro"/>
</dbReference>
<evidence type="ECO:0000313" key="8">
    <source>
        <dbReference type="Proteomes" id="UP000280726"/>
    </source>
</evidence>
<evidence type="ECO:0000259" key="6">
    <source>
        <dbReference type="PROSITE" id="PS50850"/>
    </source>
</evidence>
<feature type="transmembrane region" description="Helical" evidence="5">
    <location>
        <begin position="348"/>
        <end position="365"/>
    </location>
</feature>
<evidence type="ECO:0000256" key="3">
    <source>
        <dbReference type="ARBA" id="ARBA00022989"/>
    </source>
</evidence>
<feature type="transmembrane region" description="Helical" evidence="5">
    <location>
        <begin position="52"/>
        <end position="75"/>
    </location>
</feature>
<dbReference type="PROSITE" id="PS50850">
    <property type="entry name" value="MFS"/>
    <property type="match status" value="1"/>
</dbReference>
<dbReference type="Gene3D" id="1.20.1250.20">
    <property type="entry name" value="MFS general substrate transporter like domains"/>
    <property type="match status" value="2"/>
</dbReference>
<keyword evidence="8" id="KW-1185">Reference proteome</keyword>
<evidence type="ECO:0000313" key="7">
    <source>
        <dbReference type="EMBL" id="RPF26987.1"/>
    </source>
</evidence>
<feature type="transmembrane region" description="Helical" evidence="5">
    <location>
        <begin position="281"/>
        <end position="301"/>
    </location>
</feature>
<dbReference type="InterPro" id="IPR011701">
    <property type="entry name" value="MFS"/>
</dbReference>
<feature type="transmembrane region" description="Helical" evidence="5">
    <location>
        <begin position="307"/>
        <end position="327"/>
    </location>
</feature>
<dbReference type="Proteomes" id="UP000280726">
    <property type="component" value="Unassembled WGS sequence"/>
</dbReference>
<keyword evidence="3 5" id="KW-1133">Transmembrane helix</keyword>
<dbReference type="AlphaFoldDB" id="A0A3N4Z342"/>
<feature type="transmembrane region" description="Helical" evidence="5">
    <location>
        <begin position="82"/>
        <end position="100"/>
    </location>
</feature>
<feature type="transmembrane region" description="Helical" evidence="5">
    <location>
        <begin position="251"/>
        <end position="274"/>
    </location>
</feature>
<keyword evidence="2 5" id="KW-0812">Transmembrane</keyword>
<accession>A0A3N4Z342</accession>
<feature type="transmembrane region" description="Helical" evidence="5">
    <location>
        <begin position="371"/>
        <end position="391"/>
    </location>
</feature>
<dbReference type="InterPro" id="IPR020846">
    <property type="entry name" value="MFS_dom"/>
</dbReference>